<dbReference type="GO" id="GO:0046872">
    <property type="term" value="F:metal ion binding"/>
    <property type="evidence" value="ECO:0007669"/>
    <property type="project" value="UniProtKB-KW"/>
</dbReference>
<feature type="active site" description="Proton acceptor" evidence="11">
    <location>
        <position position="197"/>
    </location>
</feature>
<evidence type="ECO:0000256" key="8">
    <source>
        <dbReference type="ARBA" id="ARBA00023251"/>
    </source>
</evidence>
<dbReference type="InterPro" id="IPR051678">
    <property type="entry name" value="AGP_Transferase"/>
</dbReference>
<dbReference type="Proteomes" id="UP000433532">
    <property type="component" value="Unassembled WGS sequence"/>
</dbReference>
<dbReference type="GO" id="GO:0046677">
    <property type="term" value="P:response to antibiotic"/>
    <property type="evidence" value="ECO:0007669"/>
    <property type="project" value="UniProtKB-KW"/>
</dbReference>
<dbReference type="PIRSF" id="PIRSF000706">
    <property type="entry name" value="Kanamycin_kin"/>
    <property type="match status" value="1"/>
</dbReference>
<keyword evidence="4 10" id="KW-0808">Transferase</keyword>
<evidence type="ECO:0000256" key="2">
    <source>
        <dbReference type="ARBA" id="ARBA00012193"/>
    </source>
</evidence>
<feature type="binding site" evidence="12">
    <location>
        <position position="202"/>
    </location>
    <ligand>
        <name>Mg(2+)</name>
        <dbReference type="ChEBI" id="CHEBI:18420"/>
    </ligand>
</feature>
<comment type="caution">
    <text evidence="14">The sequence shown here is derived from an EMBL/GenBank/DDBJ whole genome shotgun (WGS) entry which is preliminary data.</text>
</comment>
<dbReference type="AlphaFoldDB" id="A0A844NVD3"/>
<keyword evidence="6 10" id="KW-0418">Kinase</keyword>
<evidence type="ECO:0000259" key="13">
    <source>
        <dbReference type="Pfam" id="PF01636"/>
    </source>
</evidence>
<evidence type="ECO:0000256" key="1">
    <source>
        <dbReference type="ARBA" id="ARBA00006219"/>
    </source>
</evidence>
<dbReference type="InterPro" id="IPR011009">
    <property type="entry name" value="Kinase-like_dom_sf"/>
</dbReference>
<evidence type="ECO:0000256" key="7">
    <source>
        <dbReference type="ARBA" id="ARBA00022840"/>
    </source>
</evidence>
<dbReference type="EC" id="2.7.1.95" evidence="2"/>
<evidence type="ECO:0000313" key="14">
    <source>
        <dbReference type="EMBL" id="MUI39615.1"/>
    </source>
</evidence>
<sequence>MDEYREINCAAMPVPAGLSEEVKGYSWARNNVGESGGVVYRLYGKAGAPDLFLKHGRDTVANDLVDEMVRLRWMANHIAVPTVTHFVSTTDEAWLLMTALAGETAYQALEARPEERTTIVDALADFLRTLHAIPISECPFTSDHSYRLGLARKRIDAGLVEEDDFDEEREGWTAEQVWQEMHRHLPFMADQVVTHGDSSLDNLLMVDGVVIGCIDAGRVGIADRYQDLAILWNCLGEFDEALQDRFFARYGVPKPDPSKLLFHLMLDELF</sequence>
<evidence type="ECO:0000256" key="6">
    <source>
        <dbReference type="ARBA" id="ARBA00022777"/>
    </source>
</evidence>
<keyword evidence="5 10" id="KW-0547">Nucleotide-binding</keyword>
<evidence type="ECO:0000256" key="11">
    <source>
        <dbReference type="PIRSR" id="PIRSR000706-1"/>
    </source>
</evidence>
<organism evidence="14 15">
    <name type="scientific">Pseudomonas aeruginosa</name>
    <dbReference type="NCBI Taxonomy" id="287"/>
    <lineage>
        <taxon>Bacteria</taxon>
        <taxon>Pseudomonadati</taxon>
        <taxon>Pseudomonadota</taxon>
        <taxon>Gammaproteobacteria</taxon>
        <taxon>Pseudomonadales</taxon>
        <taxon>Pseudomonadaceae</taxon>
        <taxon>Pseudomonas</taxon>
    </lineage>
</organism>
<dbReference type="PANTHER" id="PTHR21310">
    <property type="entry name" value="AMINOGLYCOSIDE PHOSPHOTRANSFERASE-RELATED-RELATED"/>
    <property type="match status" value="1"/>
</dbReference>
<dbReference type="NCBIfam" id="NF033059">
    <property type="entry name" value="APH_3p_I"/>
    <property type="match status" value="1"/>
</dbReference>
<dbReference type="Pfam" id="PF01636">
    <property type="entry name" value="APH"/>
    <property type="match status" value="1"/>
</dbReference>
<evidence type="ECO:0000256" key="3">
    <source>
        <dbReference type="ARBA" id="ARBA00017903"/>
    </source>
</evidence>
<dbReference type="GO" id="GO:0008910">
    <property type="term" value="F:kanamycin kinase activity"/>
    <property type="evidence" value="ECO:0007669"/>
    <property type="project" value="UniProtKB-EC"/>
</dbReference>
<dbReference type="RefSeq" id="WP_155712959.1">
    <property type="nucleotide sequence ID" value="NZ_JBDKXO010000036.1"/>
</dbReference>
<reference evidence="14 15" key="1">
    <citation type="submission" date="2019-11" db="EMBL/GenBank/DDBJ databases">
        <title>Genomes of ocular Pseudomonas aeruginosa isolates.</title>
        <authorList>
            <person name="Khan M."/>
            <person name="Rice S.A."/>
            <person name="Willcox M.D.P."/>
            <person name="Stapleton F."/>
        </authorList>
    </citation>
    <scope>NUCLEOTIDE SEQUENCE [LARGE SCALE GENOMIC DNA]</scope>
    <source>
        <strain evidence="14 15">PA221</strain>
    </source>
</reference>
<accession>A0A844NVD3</accession>
<protein>
    <recommendedName>
        <fullName evidence="3">Aminoglycoside 3'-phosphotransferase</fullName>
        <ecNumber evidence="2">2.7.1.95</ecNumber>
    </recommendedName>
</protein>
<name>A0A844NVD3_PSEAI</name>
<dbReference type="PANTHER" id="PTHR21310:SF41">
    <property type="entry name" value="3'-PHOSPHOTRANSFERASE, PUTATIVE-RELATED"/>
    <property type="match status" value="1"/>
</dbReference>
<dbReference type="GO" id="GO:0005524">
    <property type="term" value="F:ATP binding"/>
    <property type="evidence" value="ECO:0007669"/>
    <property type="project" value="UniProtKB-KW"/>
</dbReference>
<comment type="similarity">
    <text evidence="1 10">Belongs to the aminoglycoside phosphotransferase family.</text>
</comment>
<comment type="catalytic activity">
    <reaction evidence="9">
        <text>kanamycin A + ATP = kanamycin 3'-phosphate + ADP + H(+)</text>
        <dbReference type="Rhea" id="RHEA:24256"/>
        <dbReference type="ChEBI" id="CHEBI:15378"/>
        <dbReference type="ChEBI" id="CHEBI:30616"/>
        <dbReference type="ChEBI" id="CHEBI:57909"/>
        <dbReference type="ChEBI" id="CHEBI:58214"/>
        <dbReference type="ChEBI" id="CHEBI:456216"/>
        <dbReference type="EC" id="2.7.1.95"/>
    </reaction>
</comment>
<feature type="domain" description="Aminoglycoside phosphotransferase" evidence="13">
    <location>
        <begin position="31"/>
        <end position="259"/>
    </location>
</feature>
<dbReference type="SUPFAM" id="SSF56112">
    <property type="entry name" value="Protein kinase-like (PK-like)"/>
    <property type="match status" value="1"/>
</dbReference>
<keyword evidence="7 10" id="KW-0067">ATP-binding</keyword>
<evidence type="ECO:0000256" key="10">
    <source>
        <dbReference type="PIRNR" id="PIRNR000706"/>
    </source>
</evidence>
<evidence type="ECO:0000313" key="15">
    <source>
        <dbReference type="Proteomes" id="UP000433532"/>
    </source>
</evidence>
<gene>
    <name evidence="14" type="primary">aph(3')-I</name>
    <name evidence="14" type="ORF">GNQ48_32095</name>
</gene>
<dbReference type="EMBL" id="WOAD01000075">
    <property type="protein sequence ID" value="MUI39615.1"/>
    <property type="molecule type" value="Genomic_DNA"/>
</dbReference>
<keyword evidence="12" id="KW-0479">Metal-binding</keyword>
<evidence type="ECO:0000256" key="12">
    <source>
        <dbReference type="PIRSR" id="PIRSR000706-2"/>
    </source>
</evidence>
<evidence type="ECO:0000256" key="9">
    <source>
        <dbReference type="ARBA" id="ARBA00048925"/>
    </source>
</evidence>
<dbReference type="Gene3D" id="3.90.1200.10">
    <property type="match status" value="1"/>
</dbReference>
<dbReference type="NCBIfam" id="NF033068">
    <property type="entry name" value="APH_3p"/>
    <property type="match status" value="1"/>
</dbReference>
<keyword evidence="12" id="KW-0460">Magnesium</keyword>
<feature type="binding site" evidence="12">
    <location>
        <position position="215"/>
    </location>
    <ligand>
        <name>Mg(2+)</name>
        <dbReference type="ChEBI" id="CHEBI:18420"/>
    </ligand>
</feature>
<dbReference type="InterPro" id="IPR002575">
    <property type="entry name" value="Aminoglycoside_PTrfase"/>
</dbReference>
<keyword evidence="8 10" id="KW-0046">Antibiotic resistance</keyword>
<dbReference type="InterPro" id="IPR024165">
    <property type="entry name" value="Kan/Strep_kinase"/>
</dbReference>
<evidence type="ECO:0000256" key="5">
    <source>
        <dbReference type="ARBA" id="ARBA00022741"/>
    </source>
</evidence>
<dbReference type="Gene3D" id="3.30.200.20">
    <property type="entry name" value="Phosphorylase Kinase, domain 1"/>
    <property type="match status" value="1"/>
</dbReference>
<dbReference type="CDD" id="cd05150">
    <property type="entry name" value="APH"/>
    <property type="match status" value="1"/>
</dbReference>
<evidence type="ECO:0000256" key="4">
    <source>
        <dbReference type="ARBA" id="ARBA00022679"/>
    </source>
</evidence>
<proteinExistence type="inferred from homology"/>